<dbReference type="PANTHER" id="PTHR24082">
    <property type="entry name" value="NUCLEAR HORMONE RECEPTOR"/>
    <property type="match status" value="1"/>
</dbReference>
<name>A0A816U9S0_9BILA</name>
<dbReference type="Proteomes" id="UP000676336">
    <property type="component" value="Unassembled WGS sequence"/>
</dbReference>
<proteinExistence type="predicted"/>
<protein>
    <recommendedName>
        <fullName evidence="9">Nuclear receptor domain-containing protein</fullName>
    </recommendedName>
</protein>
<keyword evidence="2" id="KW-0863">Zinc-finger</keyword>
<dbReference type="InterPro" id="IPR001628">
    <property type="entry name" value="Znf_hrmn_rcpt"/>
</dbReference>
<evidence type="ECO:0000256" key="2">
    <source>
        <dbReference type="ARBA" id="ARBA00022771"/>
    </source>
</evidence>
<organism evidence="10 12">
    <name type="scientific">Rotaria magnacalcarata</name>
    <dbReference type="NCBI Taxonomy" id="392030"/>
    <lineage>
        <taxon>Eukaryota</taxon>
        <taxon>Metazoa</taxon>
        <taxon>Spiralia</taxon>
        <taxon>Gnathifera</taxon>
        <taxon>Rotifera</taxon>
        <taxon>Eurotatoria</taxon>
        <taxon>Bdelloidea</taxon>
        <taxon>Philodinida</taxon>
        <taxon>Philodinidae</taxon>
        <taxon>Rotaria</taxon>
    </lineage>
</organism>
<evidence type="ECO:0000313" key="11">
    <source>
        <dbReference type="EMBL" id="CAF4726310.1"/>
    </source>
</evidence>
<sequence length="155" mass="18229">MNTTPVNHGRYRTLNFKHECIICGSRAVGINFGVSSCAPCKAFFRRNARRKDVLTLPCHHSDINPFNENNTDSNDMKMRYLQIRQCSSCRLRRCFEVGMKEELIRTDEENQWHRELVDNNRKRRETLQKQELEQGNQSSLTKVSISCTRIKEISY</sequence>
<keyword evidence="1" id="KW-0479">Metal-binding</keyword>
<dbReference type="GO" id="GO:0000978">
    <property type="term" value="F:RNA polymerase II cis-regulatory region sequence-specific DNA binding"/>
    <property type="evidence" value="ECO:0007669"/>
    <property type="project" value="TreeGrafter"/>
</dbReference>
<dbReference type="PROSITE" id="PS51030">
    <property type="entry name" value="NUCLEAR_REC_DBD_2"/>
    <property type="match status" value="1"/>
</dbReference>
<evidence type="ECO:0000256" key="7">
    <source>
        <dbReference type="ARBA" id="ARBA00023170"/>
    </source>
</evidence>
<evidence type="ECO:0000256" key="8">
    <source>
        <dbReference type="ARBA" id="ARBA00023242"/>
    </source>
</evidence>
<evidence type="ECO:0000313" key="10">
    <source>
        <dbReference type="EMBL" id="CAF2105690.1"/>
    </source>
</evidence>
<evidence type="ECO:0000256" key="6">
    <source>
        <dbReference type="ARBA" id="ARBA00023163"/>
    </source>
</evidence>
<dbReference type="Pfam" id="PF00105">
    <property type="entry name" value="zf-C4"/>
    <property type="match status" value="1"/>
</dbReference>
<keyword evidence="7" id="KW-0675">Receptor</keyword>
<dbReference type="InterPro" id="IPR050234">
    <property type="entry name" value="Nuclear_hormone_rcpt_NR1"/>
</dbReference>
<gene>
    <name evidence="10" type="ORF">MBJ925_LOCUS23239</name>
    <name evidence="11" type="ORF">SMN809_LOCUS44072</name>
</gene>
<dbReference type="EMBL" id="CAJOBI010131407">
    <property type="protein sequence ID" value="CAF4726310.1"/>
    <property type="molecule type" value="Genomic_DNA"/>
</dbReference>
<dbReference type="Proteomes" id="UP000663824">
    <property type="component" value="Unassembled WGS sequence"/>
</dbReference>
<comment type="caution">
    <text evidence="10">The sequence shown here is derived from an EMBL/GenBank/DDBJ whole genome shotgun (WGS) entry which is preliminary data.</text>
</comment>
<dbReference type="PROSITE" id="PS00031">
    <property type="entry name" value="NUCLEAR_REC_DBD_1"/>
    <property type="match status" value="1"/>
</dbReference>
<dbReference type="GO" id="GO:0004879">
    <property type="term" value="F:nuclear receptor activity"/>
    <property type="evidence" value="ECO:0007669"/>
    <property type="project" value="TreeGrafter"/>
</dbReference>
<dbReference type="GO" id="GO:0030154">
    <property type="term" value="P:cell differentiation"/>
    <property type="evidence" value="ECO:0007669"/>
    <property type="project" value="TreeGrafter"/>
</dbReference>
<evidence type="ECO:0000256" key="4">
    <source>
        <dbReference type="ARBA" id="ARBA00023015"/>
    </source>
</evidence>
<reference evidence="10" key="1">
    <citation type="submission" date="2021-02" db="EMBL/GenBank/DDBJ databases">
        <authorList>
            <person name="Nowell W R."/>
        </authorList>
    </citation>
    <scope>NUCLEOTIDE SEQUENCE</scope>
</reference>
<evidence type="ECO:0000256" key="1">
    <source>
        <dbReference type="ARBA" id="ARBA00022723"/>
    </source>
</evidence>
<dbReference type="GO" id="GO:0045944">
    <property type="term" value="P:positive regulation of transcription by RNA polymerase II"/>
    <property type="evidence" value="ECO:0007669"/>
    <property type="project" value="TreeGrafter"/>
</dbReference>
<evidence type="ECO:0000259" key="9">
    <source>
        <dbReference type="PROSITE" id="PS51030"/>
    </source>
</evidence>
<keyword evidence="6" id="KW-0804">Transcription</keyword>
<dbReference type="GO" id="GO:0008270">
    <property type="term" value="F:zinc ion binding"/>
    <property type="evidence" value="ECO:0007669"/>
    <property type="project" value="UniProtKB-KW"/>
</dbReference>
<accession>A0A816U9S0</accession>
<dbReference type="InterPro" id="IPR013088">
    <property type="entry name" value="Znf_NHR/GATA"/>
</dbReference>
<keyword evidence="5" id="KW-0238">DNA-binding</keyword>
<dbReference type="PANTHER" id="PTHR24082:SF507">
    <property type="entry name" value="BILE ACID RECEPTOR-RELATED"/>
    <property type="match status" value="1"/>
</dbReference>
<keyword evidence="3" id="KW-0862">Zinc</keyword>
<dbReference type="Gene3D" id="3.30.50.10">
    <property type="entry name" value="Erythroid Transcription Factor GATA-1, subunit A"/>
    <property type="match status" value="1"/>
</dbReference>
<dbReference type="SMART" id="SM00399">
    <property type="entry name" value="ZnF_C4"/>
    <property type="match status" value="1"/>
</dbReference>
<evidence type="ECO:0000256" key="5">
    <source>
        <dbReference type="ARBA" id="ARBA00023125"/>
    </source>
</evidence>
<evidence type="ECO:0000313" key="12">
    <source>
        <dbReference type="Proteomes" id="UP000663824"/>
    </source>
</evidence>
<dbReference type="EMBL" id="CAJNRE010011922">
    <property type="protein sequence ID" value="CAF2105690.1"/>
    <property type="molecule type" value="Genomic_DNA"/>
</dbReference>
<feature type="domain" description="Nuclear receptor" evidence="9">
    <location>
        <begin position="17"/>
        <end position="106"/>
    </location>
</feature>
<dbReference type="PRINTS" id="PR00047">
    <property type="entry name" value="STROIDFINGER"/>
</dbReference>
<keyword evidence="8" id="KW-0539">Nucleus</keyword>
<evidence type="ECO:0000256" key="3">
    <source>
        <dbReference type="ARBA" id="ARBA00022833"/>
    </source>
</evidence>
<dbReference type="SUPFAM" id="SSF57716">
    <property type="entry name" value="Glucocorticoid receptor-like (DNA-binding domain)"/>
    <property type="match status" value="1"/>
</dbReference>
<dbReference type="AlphaFoldDB" id="A0A816U9S0"/>
<dbReference type="GO" id="GO:0000122">
    <property type="term" value="P:negative regulation of transcription by RNA polymerase II"/>
    <property type="evidence" value="ECO:0007669"/>
    <property type="project" value="TreeGrafter"/>
</dbReference>
<keyword evidence="4" id="KW-0805">Transcription regulation</keyword>